<comment type="caution">
    <text evidence="1">The sequence shown here is derived from an EMBL/GenBank/DDBJ whole genome shotgun (WGS) entry which is preliminary data.</text>
</comment>
<protein>
    <recommendedName>
        <fullName evidence="3">DUF1905 domain-containing protein</fullName>
    </recommendedName>
</protein>
<dbReference type="SUPFAM" id="SSF141694">
    <property type="entry name" value="AF2212/PG0164-like"/>
    <property type="match status" value="1"/>
</dbReference>
<name>W6JXC8_9MICO</name>
<dbReference type="EMBL" id="CAJA01000249">
    <property type="protein sequence ID" value="CCH73762.1"/>
    <property type="molecule type" value="Genomic_DNA"/>
</dbReference>
<reference evidence="1 2" key="1">
    <citation type="journal article" date="2013" name="ISME J.">
        <title>A metabolic model for members of the genus Tetrasphaera involved in enhanced biological phosphorus removal.</title>
        <authorList>
            <person name="Kristiansen R."/>
            <person name="Nguyen H.T.T."/>
            <person name="Saunders A.M."/>
            <person name="Nielsen J.L."/>
            <person name="Wimmer R."/>
            <person name="Le V.Q."/>
            <person name="McIlroy S.J."/>
            <person name="Petrovski S."/>
            <person name="Seviour R.J."/>
            <person name="Calteau A."/>
            <person name="Nielsen K.L."/>
            <person name="Nielsen P.H."/>
        </authorList>
    </citation>
    <scope>NUCLEOTIDE SEQUENCE [LARGE SCALE GENOMIC DNA]</scope>
    <source>
        <strain evidence="1 2">Ben110</strain>
    </source>
</reference>
<dbReference type="Gene3D" id="2.40.30.100">
    <property type="entry name" value="AF2212/PG0164-like"/>
    <property type="match status" value="1"/>
</dbReference>
<evidence type="ECO:0000313" key="2">
    <source>
        <dbReference type="Proteomes" id="UP000035763"/>
    </source>
</evidence>
<evidence type="ECO:0008006" key="3">
    <source>
        <dbReference type="Google" id="ProtNLM"/>
    </source>
</evidence>
<dbReference type="STRING" id="1193182.BN11_3220008"/>
<dbReference type="Pfam" id="PF08922">
    <property type="entry name" value="DUF1905"/>
    <property type="match status" value="1"/>
</dbReference>
<proteinExistence type="predicted"/>
<organism evidence="1 2">
    <name type="scientific">Nostocoides australiense Ben110</name>
    <dbReference type="NCBI Taxonomy" id="1193182"/>
    <lineage>
        <taxon>Bacteria</taxon>
        <taxon>Bacillati</taxon>
        <taxon>Actinomycetota</taxon>
        <taxon>Actinomycetes</taxon>
        <taxon>Micrococcales</taxon>
        <taxon>Intrasporangiaceae</taxon>
        <taxon>Nostocoides</taxon>
    </lineage>
</organism>
<gene>
    <name evidence="1" type="ORF">BN11_3220008</name>
</gene>
<dbReference type="InterPro" id="IPR015018">
    <property type="entry name" value="DUF1905"/>
</dbReference>
<dbReference type="Proteomes" id="UP000035763">
    <property type="component" value="Unassembled WGS sequence"/>
</dbReference>
<evidence type="ECO:0000313" key="1">
    <source>
        <dbReference type="EMBL" id="CCH73762.1"/>
    </source>
</evidence>
<keyword evidence="2" id="KW-1185">Reference proteome</keyword>
<dbReference type="InterPro" id="IPR037079">
    <property type="entry name" value="AF2212/PG0164-like_sf"/>
</dbReference>
<accession>W6JXC8</accession>
<dbReference type="AlphaFoldDB" id="W6JXC8"/>
<sequence length="65" mass="7021">MPEKKLAELGTSKRPKVKVTVNGDYSFVTTVASRGGKYLIAFSKARREENGLSAGHPIQVTLSEA</sequence>